<reference evidence="2 3" key="1">
    <citation type="journal article" date="2017" name="Int. J. Parasitol.">
        <title>The genome of the protozoan parasite Cystoisospora suis and a reverse vaccinology approach to identify vaccine candidates.</title>
        <authorList>
            <person name="Palmieri N."/>
            <person name="Shrestha A."/>
            <person name="Ruttkowski B."/>
            <person name="Beck T."/>
            <person name="Vogl C."/>
            <person name="Tomley F."/>
            <person name="Blake D.P."/>
            <person name="Joachim A."/>
        </authorList>
    </citation>
    <scope>NUCLEOTIDE SEQUENCE [LARGE SCALE GENOMIC DNA]</scope>
    <source>
        <strain evidence="2 3">Wien I</strain>
    </source>
</reference>
<dbReference type="RefSeq" id="XP_067921963.1">
    <property type="nucleotide sequence ID" value="XM_068066063.1"/>
</dbReference>
<evidence type="ECO:0008006" key="4">
    <source>
        <dbReference type="Google" id="ProtNLM"/>
    </source>
</evidence>
<keyword evidence="1" id="KW-1133">Transmembrane helix</keyword>
<accession>A0A2C6KWC0</accession>
<evidence type="ECO:0000313" key="2">
    <source>
        <dbReference type="EMBL" id="PHJ20273.1"/>
    </source>
</evidence>
<keyword evidence="1" id="KW-0472">Membrane</keyword>
<dbReference type="AlphaFoldDB" id="A0A2C6KWC0"/>
<dbReference type="VEuPathDB" id="ToxoDB:CSUI_005896"/>
<proteinExistence type="predicted"/>
<sequence length="131" mass="14911">MRMHHKSFLSASLLAGEGTTFLSVSEMFLFPPLSFLFLCNVFSHEVFSDLTGDSLPPLLGGSFADVYDCRVYVHLKDWHSILRYHRGRDFYVFNATLFFFSAFVFLSSPPSSQKTPSLSFLSTKLSLHLKK</sequence>
<keyword evidence="3" id="KW-1185">Reference proteome</keyword>
<name>A0A2C6KWC0_9APIC</name>
<dbReference type="EMBL" id="MIGC01002916">
    <property type="protein sequence ID" value="PHJ20273.1"/>
    <property type="molecule type" value="Genomic_DNA"/>
</dbReference>
<dbReference type="Proteomes" id="UP000221165">
    <property type="component" value="Unassembled WGS sequence"/>
</dbReference>
<keyword evidence="1" id="KW-0812">Transmembrane</keyword>
<protein>
    <recommendedName>
        <fullName evidence="4">Transmembrane protein</fullName>
    </recommendedName>
</protein>
<feature type="transmembrane region" description="Helical" evidence="1">
    <location>
        <begin position="90"/>
        <end position="108"/>
    </location>
</feature>
<dbReference type="GeneID" id="94429274"/>
<comment type="caution">
    <text evidence="2">The sequence shown here is derived from an EMBL/GenBank/DDBJ whole genome shotgun (WGS) entry which is preliminary data.</text>
</comment>
<evidence type="ECO:0000313" key="3">
    <source>
        <dbReference type="Proteomes" id="UP000221165"/>
    </source>
</evidence>
<organism evidence="2 3">
    <name type="scientific">Cystoisospora suis</name>
    <dbReference type="NCBI Taxonomy" id="483139"/>
    <lineage>
        <taxon>Eukaryota</taxon>
        <taxon>Sar</taxon>
        <taxon>Alveolata</taxon>
        <taxon>Apicomplexa</taxon>
        <taxon>Conoidasida</taxon>
        <taxon>Coccidia</taxon>
        <taxon>Eucoccidiorida</taxon>
        <taxon>Eimeriorina</taxon>
        <taxon>Sarcocystidae</taxon>
        <taxon>Cystoisospora</taxon>
    </lineage>
</organism>
<evidence type="ECO:0000256" key="1">
    <source>
        <dbReference type="SAM" id="Phobius"/>
    </source>
</evidence>
<gene>
    <name evidence="2" type="ORF">CSUI_005896</name>
</gene>